<reference evidence="3" key="2">
    <citation type="submission" date="2024-10" db="UniProtKB">
        <authorList>
            <consortium name="EnsemblProtists"/>
        </authorList>
    </citation>
    <scope>IDENTIFICATION</scope>
</reference>
<feature type="transmembrane region" description="Helical" evidence="2">
    <location>
        <begin position="158"/>
        <end position="178"/>
    </location>
</feature>
<sequence length="618" mass="67272">MATSVAVAGSSSASDSKPSGVAQASVISQYIAASAELHPPRSVRRGVRVSNALARWRCAFDTNPDKLSEEERAKLHARSMTVEDVDAFVSHSWASSGRRKWIALSLEETGAVPMAAAVATSIAAILIQRTWGLPGDIWTTWAPDDDDEHYSRLVFSPLAFLSGLLATFIAGALCLGVCKRVYFIDGMCIDQCDSEKKLLGIRSIGGFLSISSQFVALWDEQYFTRLWCVYELAVYRALNPRRPVLFLPLRFRASVTVGYLMVLLSATGVAVWPSSCALFYGDDLSALASSPYPYVTLFAFWVAIFACSLMTVVLGANLELQRSLLQRQLESFDASQAGCSSQADRAEILAAIAGIYEGGLDAFTEMVRSSEFKRQVIELLSTRRLVCGHFTFLMSPMVSLMAFVICMFGHQSALTQIITLTALVAWLVAGFPFLSALLLERGSGVVRSLGITSDSTRFPRLLSKASAGRRTLEGDLDHDLGLAWAACRSASEAILCMLVSIATIVFAMDPGWFGLNAVACVLIALCSHLPLVAECKNDSRGLAGIPFGYNSGLDLVCGAFCVIRLARTDACMEQELEDLQQRFALLEGDRKAFYEQSQVTLKHNKDTADELHAPKTKT</sequence>
<organism evidence="3 4">
    <name type="scientific">Emiliania huxleyi (strain CCMP1516)</name>
    <dbReference type="NCBI Taxonomy" id="280463"/>
    <lineage>
        <taxon>Eukaryota</taxon>
        <taxon>Haptista</taxon>
        <taxon>Haptophyta</taxon>
        <taxon>Prymnesiophyceae</taxon>
        <taxon>Isochrysidales</taxon>
        <taxon>Noelaerhabdaceae</taxon>
        <taxon>Emiliania</taxon>
    </lineage>
</organism>
<keyword evidence="2" id="KW-1133">Transmembrane helix</keyword>
<accession>A0A0D3I4I8</accession>
<protein>
    <submittedName>
        <fullName evidence="3">Uncharacterized protein</fullName>
    </submittedName>
</protein>
<dbReference type="PaxDb" id="2903-EOD06173"/>
<evidence type="ECO:0000256" key="2">
    <source>
        <dbReference type="SAM" id="Phobius"/>
    </source>
</evidence>
<reference evidence="4" key="1">
    <citation type="journal article" date="2013" name="Nature">
        <title>Pan genome of the phytoplankton Emiliania underpins its global distribution.</title>
        <authorList>
            <person name="Read B.A."/>
            <person name="Kegel J."/>
            <person name="Klute M.J."/>
            <person name="Kuo A."/>
            <person name="Lefebvre S.C."/>
            <person name="Maumus F."/>
            <person name="Mayer C."/>
            <person name="Miller J."/>
            <person name="Monier A."/>
            <person name="Salamov A."/>
            <person name="Young J."/>
            <person name="Aguilar M."/>
            <person name="Claverie J.M."/>
            <person name="Frickenhaus S."/>
            <person name="Gonzalez K."/>
            <person name="Herman E.K."/>
            <person name="Lin Y.C."/>
            <person name="Napier J."/>
            <person name="Ogata H."/>
            <person name="Sarno A.F."/>
            <person name="Shmutz J."/>
            <person name="Schroeder D."/>
            <person name="de Vargas C."/>
            <person name="Verret F."/>
            <person name="von Dassow P."/>
            <person name="Valentin K."/>
            <person name="Van de Peer Y."/>
            <person name="Wheeler G."/>
            <person name="Dacks J.B."/>
            <person name="Delwiche C.F."/>
            <person name="Dyhrman S.T."/>
            <person name="Glockner G."/>
            <person name="John U."/>
            <person name="Richards T."/>
            <person name="Worden A.Z."/>
            <person name="Zhang X."/>
            <person name="Grigoriev I.V."/>
            <person name="Allen A.E."/>
            <person name="Bidle K."/>
            <person name="Borodovsky M."/>
            <person name="Bowler C."/>
            <person name="Brownlee C."/>
            <person name="Cock J.M."/>
            <person name="Elias M."/>
            <person name="Gladyshev V.N."/>
            <person name="Groth M."/>
            <person name="Guda C."/>
            <person name="Hadaegh A."/>
            <person name="Iglesias-Rodriguez M.D."/>
            <person name="Jenkins J."/>
            <person name="Jones B.M."/>
            <person name="Lawson T."/>
            <person name="Leese F."/>
            <person name="Lindquist E."/>
            <person name="Lobanov A."/>
            <person name="Lomsadze A."/>
            <person name="Malik S.B."/>
            <person name="Marsh M.E."/>
            <person name="Mackinder L."/>
            <person name="Mock T."/>
            <person name="Mueller-Roeber B."/>
            <person name="Pagarete A."/>
            <person name="Parker M."/>
            <person name="Probert I."/>
            <person name="Quesneville H."/>
            <person name="Raines C."/>
            <person name="Rensing S.A."/>
            <person name="Riano-Pachon D.M."/>
            <person name="Richier S."/>
            <person name="Rokitta S."/>
            <person name="Shiraiwa Y."/>
            <person name="Soanes D.M."/>
            <person name="van der Giezen M."/>
            <person name="Wahlund T.M."/>
            <person name="Williams B."/>
            <person name="Wilson W."/>
            <person name="Wolfe G."/>
            <person name="Wurch L.L."/>
        </authorList>
    </citation>
    <scope>NUCLEOTIDE SEQUENCE</scope>
</reference>
<dbReference type="RefSeq" id="XP_005758602.1">
    <property type="nucleotide sequence ID" value="XM_005758545.1"/>
</dbReference>
<keyword evidence="1" id="KW-0175">Coiled coil</keyword>
<dbReference type="KEGG" id="ehx:EMIHUDRAFT_219520"/>
<feature type="transmembrane region" description="Helical" evidence="2">
    <location>
        <begin position="259"/>
        <end position="280"/>
    </location>
</feature>
<dbReference type="EnsemblProtists" id="EOD06173">
    <property type="protein sequence ID" value="EOD06173"/>
    <property type="gene ID" value="EMIHUDRAFT_219520"/>
</dbReference>
<dbReference type="HOGENOM" id="CLU_442422_0_0_1"/>
<evidence type="ECO:0000256" key="1">
    <source>
        <dbReference type="SAM" id="Coils"/>
    </source>
</evidence>
<evidence type="ECO:0000313" key="4">
    <source>
        <dbReference type="Proteomes" id="UP000013827"/>
    </source>
</evidence>
<dbReference type="OMA" id="ECKNDSR"/>
<proteinExistence type="predicted"/>
<keyword evidence="2" id="KW-0812">Transmembrane</keyword>
<feature type="transmembrane region" description="Helical" evidence="2">
    <location>
        <begin position="292"/>
        <end position="318"/>
    </location>
</feature>
<name>A0A0D3I4I8_EMIH1</name>
<dbReference type="AlphaFoldDB" id="A0A0D3I4I8"/>
<keyword evidence="4" id="KW-1185">Reference proteome</keyword>
<dbReference type="Proteomes" id="UP000013827">
    <property type="component" value="Unassembled WGS sequence"/>
</dbReference>
<evidence type="ECO:0000313" key="3">
    <source>
        <dbReference type="EnsemblProtists" id="EOD06173"/>
    </source>
</evidence>
<feature type="transmembrane region" description="Helical" evidence="2">
    <location>
        <begin position="390"/>
        <end position="411"/>
    </location>
</feature>
<feature type="transmembrane region" description="Helical" evidence="2">
    <location>
        <begin position="109"/>
        <end position="127"/>
    </location>
</feature>
<dbReference type="GeneID" id="17252278"/>
<feature type="coiled-coil region" evidence="1">
    <location>
        <begin position="562"/>
        <end position="596"/>
    </location>
</feature>
<keyword evidence="2" id="KW-0472">Membrane</keyword>
<feature type="transmembrane region" description="Helical" evidence="2">
    <location>
        <begin position="513"/>
        <end position="533"/>
    </location>
</feature>
<feature type="transmembrane region" description="Helical" evidence="2">
    <location>
        <begin position="417"/>
        <end position="439"/>
    </location>
</feature>